<proteinExistence type="predicted"/>
<comment type="caution">
    <text evidence="1">The sequence shown here is derived from an EMBL/GenBank/DDBJ whole genome shotgun (WGS) entry which is preliminary data.</text>
</comment>
<reference evidence="1" key="3">
    <citation type="submission" date="2023-05" db="EMBL/GenBank/DDBJ databases">
        <authorList>
            <person name="Smith C.H."/>
        </authorList>
    </citation>
    <scope>NUCLEOTIDE SEQUENCE</scope>
    <source>
        <strain evidence="1">CHS0354</strain>
        <tissue evidence="1">Mantle</tissue>
    </source>
</reference>
<dbReference type="Proteomes" id="UP001195483">
    <property type="component" value="Unassembled WGS sequence"/>
</dbReference>
<gene>
    <name evidence="1" type="ORF">CHS0354_017517</name>
</gene>
<accession>A0AAE0S7E6</accession>
<protein>
    <submittedName>
        <fullName evidence="1">Uncharacterized protein</fullName>
    </submittedName>
</protein>
<evidence type="ECO:0000313" key="2">
    <source>
        <dbReference type="Proteomes" id="UP001195483"/>
    </source>
</evidence>
<sequence length="89" mass="9922">MKNEIHLRITVTGPDMINCNSTIYSIYELELCSFTGSLYSEKFGEEQDLAGSPKLEATKEYFEDESPPDGISVRTGNSVNFFSALRGQC</sequence>
<dbReference type="EMBL" id="JAEAOA010001086">
    <property type="protein sequence ID" value="KAK3586721.1"/>
    <property type="molecule type" value="Genomic_DNA"/>
</dbReference>
<evidence type="ECO:0000313" key="1">
    <source>
        <dbReference type="EMBL" id="KAK3586721.1"/>
    </source>
</evidence>
<name>A0AAE0S7E6_9BIVA</name>
<dbReference type="AlphaFoldDB" id="A0AAE0S7E6"/>
<reference evidence="1" key="1">
    <citation type="journal article" date="2021" name="Genome Biol. Evol.">
        <title>A High-Quality Reference Genome for a Parasitic Bivalve with Doubly Uniparental Inheritance (Bivalvia: Unionida).</title>
        <authorList>
            <person name="Smith C.H."/>
        </authorList>
    </citation>
    <scope>NUCLEOTIDE SEQUENCE</scope>
    <source>
        <strain evidence="1">CHS0354</strain>
    </source>
</reference>
<reference evidence="1" key="2">
    <citation type="journal article" date="2021" name="Genome Biol. Evol.">
        <title>Developing a high-quality reference genome for a parasitic bivalve with doubly uniparental inheritance (Bivalvia: Unionida).</title>
        <authorList>
            <person name="Smith C.H."/>
        </authorList>
    </citation>
    <scope>NUCLEOTIDE SEQUENCE</scope>
    <source>
        <strain evidence="1">CHS0354</strain>
        <tissue evidence="1">Mantle</tissue>
    </source>
</reference>
<organism evidence="1 2">
    <name type="scientific">Potamilus streckersoni</name>
    <dbReference type="NCBI Taxonomy" id="2493646"/>
    <lineage>
        <taxon>Eukaryota</taxon>
        <taxon>Metazoa</taxon>
        <taxon>Spiralia</taxon>
        <taxon>Lophotrochozoa</taxon>
        <taxon>Mollusca</taxon>
        <taxon>Bivalvia</taxon>
        <taxon>Autobranchia</taxon>
        <taxon>Heteroconchia</taxon>
        <taxon>Palaeoheterodonta</taxon>
        <taxon>Unionida</taxon>
        <taxon>Unionoidea</taxon>
        <taxon>Unionidae</taxon>
        <taxon>Ambleminae</taxon>
        <taxon>Lampsilini</taxon>
        <taxon>Potamilus</taxon>
    </lineage>
</organism>
<keyword evidence="2" id="KW-1185">Reference proteome</keyword>